<dbReference type="HOGENOM" id="CLU_1302865_0_0_10"/>
<dbReference type="AlphaFoldDB" id="K9E1D6"/>
<dbReference type="InterPro" id="IPR006674">
    <property type="entry name" value="HD_domain"/>
</dbReference>
<evidence type="ECO:0000259" key="1">
    <source>
        <dbReference type="Pfam" id="PF01966"/>
    </source>
</evidence>
<name>K9E1D6_9BACE</name>
<proteinExistence type="predicted"/>
<dbReference type="EMBL" id="ADLF01000009">
    <property type="protein sequence ID" value="EKU90919.1"/>
    <property type="molecule type" value="Genomic_DNA"/>
</dbReference>
<dbReference type="Gene3D" id="1.10.3210.10">
    <property type="entry name" value="Hypothetical protein af1432"/>
    <property type="match status" value="1"/>
</dbReference>
<reference evidence="2 3" key="1">
    <citation type="submission" date="2012-09" db="EMBL/GenBank/DDBJ databases">
        <title>The Genome Sequence of Bacteroides oleiciplenus YIT 12058.</title>
        <authorList>
            <consortium name="The Broad Institute Genome Sequencing Platform"/>
            <person name="Earl A."/>
            <person name="Ward D."/>
            <person name="Feldgarden M."/>
            <person name="Gevers D."/>
            <person name="Morotomi M."/>
            <person name="Walker B."/>
            <person name="Young S.K."/>
            <person name="Zeng Q."/>
            <person name="Gargeya S."/>
            <person name="Fitzgerald M."/>
            <person name="Haas B."/>
            <person name="Abouelleil A."/>
            <person name="Alvarado L."/>
            <person name="Arachchi H.M."/>
            <person name="Berlin A.M."/>
            <person name="Chapman S.B."/>
            <person name="Goldberg J."/>
            <person name="Griggs A."/>
            <person name="Gujja S."/>
            <person name="Hansen M."/>
            <person name="Howarth C."/>
            <person name="Imamovic A."/>
            <person name="Larimer J."/>
            <person name="McCowen C."/>
            <person name="Montmayeur A."/>
            <person name="Murphy C."/>
            <person name="Neiman D."/>
            <person name="Pearson M."/>
            <person name="Priest M."/>
            <person name="Roberts A."/>
            <person name="Saif S."/>
            <person name="Shea T."/>
            <person name="Sisk P."/>
            <person name="Sykes S."/>
            <person name="Wortman J."/>
            <person name="Nusbaum C."/>
            <person name="Birren B."/>
        </authorList>
    </citation>
    <scope>NUCLEOTIDE SEQUENCE [LARGE SCALE GENOMIC DNA]</scope>
    <source>
        <strain evidence="2 3">YIT 12058</strain>
    </source>
</reference>
<feature type="domain" description="HD" evidence="1">
    <location>
        <begin position="55"/>
        <end position="151"/>
    </location>
</feature>
<dbReference type="eggNOG" id="COG1418">
    <property type="taxonomic scope" value="Bacteria"/>
</dbReference>
<protein>
    <recommendedName>
        <fullName evidence="1">HD domain-containing protein</fullName>
    </recommendedName>
</protein>
<dbReference type="Proteomes" id="UP000009872">
    <property type="component" value="Unassembled WGS sequence"/>
</dbReference>
<dbReference type="Pfam" id="PF01966">
    <property type="entry name" value="HD"/>
    <property type="match status" value="1"/>
</dbReference>
<sequence>MYTKWKPEYVMYPGFFHNFAHQNNTNSMIPATLTHYIETEIIPRYEHFDKAHNLSHVQTVIEESLSLAAKYDVNENMAYTIAAYHDTGLCRDRATHHLLSGEILKQDKTLRQWFSEEEIETMKEAVEDHRASTDHEPRSIYGKIVAEADRVIDPVITLRRTVQYGLKQKPEAEEEWHYQRFHQHLMEKYAPGGYLKLWFPESKNAERLKELQKIIADEAQLKNIFQQLFAEEKQ</sequence>
<dbReference type="PATRIC" id="fig|742727.4.peg.2373"/>
<evidence type="ECO:0000313" key="3">
    <source>
        <dbReference type="Proteomes" id="UP000009872"/>
    </source>
</evidence>
<organism evidence="2 3">
    <name type="scientific">Bacteroides oleiciplenus YIT 12058</name>
    <dbReference type="NCBI Taxonomy" id="742727"/>
    <lineage>
        <taxon>Bacteria</taxon>
        <taxon>Pseudomonadati</taxon>
        <taxon>Bacteroidota</taxon>
        <taxon>Bacteroidia</taxon>
        <taxon>Bacteroidales</taxon>
        <taxon>Bacteroidaceae</taxon>
        <taxon>Bacteroides</taxon>
    </lineage>
</organism>
<keyword evidence="3" id="KW-1185">Reference proteome</keyword>
<comment type="caution">
    <text evidence="2">The sequence shown here is derived from an EMBL/GenBank/DDBJ whole genome shotgun (WGS) entry which is preliminary data.</text>
</comment>
<accession>K9E1D6</accession>
<evidence type="ECO:0000313" key="2">
    <source>
        <dbReference type="EMBL" id="EKU90919.1"/>
    </source>
</evidence>
<gene>
    <name evidence="2" type="ORF">HMPREF9447_02337</name>
</gene>
<dbReference type="STRING" id="742727.HMPREF9447_02337"/>
<dbReference type="SUPFAM" id="SSF109604">
    <property type="entry name" value="HD-domain/PDEase-like"/>
    <property type="match status" value="1"/>
</dbReference>